<feature type="region of interest" description="Disordered" evidence="1">
    <location>
        <begin position="190"/>
        <end position="227"/>
    </location>
</feature>
<keyword evidence="3" id="KW-1185">Reference proteome</keyword>
<sequence>MGVAPTSRRNTDRKFAAVPNPVAAAMRSTDQSDTSRSRRALSSRCCVTHRSGGTPVSCTNRRMNVRRDSRLRSAICCTVIGDARFSSSHSRVAARSSRAGAGTVVYCGSVAARAGDTTSLATSSAAAAPKSLRTTCRHASTPALAPAEVSTFPSSTSSRFSSTSTPGQAARSSSAWRQCVVTLVTPATPQAASANTPVQTATMRAPRSAARRSASRYGCGTGRCGSS</sequence>
<feature type="region of interest" description="Disordered" evidence="1">
    <location>
        <begin position="147"/>
        <end position="169"/>
    </location>
</feature>
<proteinExistence type="predicted"/>
<protein>
    <submittedName>
        <fullName evidence="2">Uncharacterized protein</fullName>
    </submittedName>
</protein>
<feature type="compositionally biased region" description="Low complexity" evidence="1">
    <location>
        <begin position="27"/>
        <end position="43"/>
    </location>
</feature>
<feature type="compositionally biased region" description="Low complexity" evidence="1">
    <location>
        <begin position="150"/>
        <end position="166"/>
    </location>
</feature>
<evidence type="ECO:0000313" key="3">
    <source>
        <dbReference type="Proteomes" id="UP001499967"/>
    </source>
</evidence>
<feature type="compositionally biased region" description="Polar residues" evidence="1">
    <location>
        <begin position="190"/>
        <end position="202"/>
    </location>
</feature>
<gene>
    <name evidence="2" type="ORF">GCM10009559_12520</name>
</gene>
<feature type="region of interest" description="Disordered" evidence="1">
    <location>
        <begin position="1"/>
        <end position="43"/>
    </location>
</feature>
<dbReference type="EMBL" id="BAAAHP010000033">
    <property type="protein sequence ID" value="GAA0926981.1"/>
    <property type="molecule type" value="Genomic_DNA"/>
</dbReference>
<dbReference type="Proteomes" id="UP001499967">
    <property type="component" value="Unassembled WGS sequence"/>
</dbReference>
<reference evidence="2 3" key="1">
    <citation type="journal article" date="2019" name="Int. J. Syst. Evol. Microbiol.">
        <title>The Global Catalogue of Microorganisms (GCM) 10K type strain sequencing project: providing services to taxonomists for standard genome sequencing and annotation.</title>
        <authorList>
            <consortium name="The Broad Institute Genomics Platform"/>
            <consortium name="The Broad Institute Genome Sequencing Center for Infectious Disease"/>
            <person name="Wu L."/>
            <person name="Ma J."/>
        </authorList>
    </citation>
    <scope>NUCLEOTIDE SEQUENCE [LARGE SCALE GENOMIC DNA]</scope>
    <source>
        <strain evidence="2 3">JCM 11117</strain>
    </source>
</reference>
<evidence type="ECO:0000256" key="1">
    <source>
        <dbReference type="SAM" id="MobiDB-lite"/>
    </source>
</evidence>
<accession>A0ABN1PFQ4</accession>
<evidence type="ECO:0000313" key="2">
    <source>
        <dbReference type="EMBL" id="GAA0926981.1"/>
    </source>
</evidence>
<name>A0ABN1PFQ4_9PSEU</name>
<comment type="caution">
    <text evidence="2">The sequence shown here is derived from an EMBL/GenBank/DDBJ whole genome shotgun (WGS) entry which is preliminary data.</text>
</comment>
<organism evidence="2 3">
    <name type="scientific">Pseudonocardia zijingensis</name>
    <dbReference type="NCBI Taxonomy" id="153376"/>
    <lineage>
        <taxon>Bacteria</taxon>
        <taxon>Bacillati</taxon>
        <taxon>Actinomycetota</taxon>
        <taxon>Actinomycetes</taxon>
        <taxon>Pseudonocardiales</taxon>
        <taxon>Pseudonocardiaceae</taxon>
        <taxon>Pseudonocardia</taxon>
    </lineage>
</organism>